<dbReference type="EMBL" id="CAEZXZ010000135">
    <property type="protein sequence ID" value="CAB4709118.1"/>
    <property type="molecule type" value="Genomic_DNA"/>
</dbReference>
<name>A0A6J6QJS5_9ZZZZ</name>
<protein>
    <submittedName>
        <fullName evidence="1">Unannotated protein</fullName>
    </submittedName>
</protein>
<organism evidence="1">
    <name type="scientific">freshwater metagenome</name>
    <dbReference type="NCBI Taxonomy" id="449393"/>
    <lineage>
        <taxon>unclassified sequences</taxon>
        <taxon>metagenomes</taxon>
        <taxon>ecological metagenomes</taxon>
    </lineage>
</organism>
<proteinExistence type="predicted"/>
<dbReference type="AlphaFoldDB" id="A0A6J6QJS5"/>
<evidence type="ECO:0000313" key="2">
    <source>
        <dbReference type="EMBL" id="CAB4996844.1"/>
    </source>
</evidence>
<accession>A0A6J6QJS5</accession>
<gene>
    <name evidence="1" type="ORF">UFOPK2625_00911</name>
    <name evidence="2" type="ORF">UFOPK4043_00249</name>
</gene>
<reference evidence="1" key="1">
    <citation type="submission" date="2020-05" db="EMBL/GenBank/DDBJ databases">
        <authorList>
            <person name="Chiriac C."/>
            <person name="Salcher M."/>
            <person name="Ghai R."/>
            <person name="Kavagutti S V."/>
        </authorList>
    </citation>
    <scope>NUCLEOTIDE SEQUENCE</scope>
</reference>
<dbReference type="EMBL" id="CAFBPA010000022">
    <property type="protein sequence ID" value="CAB4996844.1"/>
    <property type="molecule type" value="Genomic_DNA"/>
</dbReference>
<sequence length="93" mass="9860">MGVEAVPRATAPTGATISAHCAPVQDDIVTGLNLGYTFADGVDETGCFVAEQIRKFVVDGAFAVVQIRVAHPAGGDLHFHFAWPWIGDHDVLD</sequence>
<evidence type="ECO:0000313" key="1">
    <source>
        <dbReference type="EMBL" id="CAB4709118.1"/>
    </source>
</evidence>
<dbReference type="AntiFam" id="ANF00088">
    <property type="entry name" value="Shadow ORF (opposite Fdh)"/>
</dbReference>